<feature type="transmembrane region" description="Helical" evidence="47">
    <location>
        <begin position="282"/>
        <end position="300"/>
    </location>
</feature>
<evidence type="ECO:0000256" key="16">
    <source>
        <dbReference type="ARBA" id="ARBA00035846"/>
    </source>
</evidence>
<gene>
    <name evidence="48" type="primary">SLC15A1</name>
</gene>
<comment type="catalytic activity">
    <reaction evidence="44">
        <text>L-alanyl-L-leucyl-L-alanine(out) + H(+)(out) = L-alanyl-L-leucyl-L-alanine(in) + H(+)(in)</text>
        <dbReference type="Rhea" id="RHEA:71723"/>
        <dbReference type="ChEBI" id="CHEBI:15378"/>
        <dbReference type="ChEBI" id="CHEBI:191212"/>
    </reaction>
    <physiologicalReaction direction="left-to-right" evidence="44">
        <dbReference type="Rhea" id="RHEA:71724"/>
    </physiologicalReaction>
</comment>
<comment type="catalytic activity">
    <reaction evidence="43">
        <text>L-methionyl-L-phenylalanyl-L-methionine(out) + H(+)(out) = L-methionyl-L-phenylalanyl-L-methionine(in) + H(+)(in)</text>
        <dbReference type="Rhea" id="RHEA:71719"/>
        <dbReference type="ChEBI" id="CHEBI:15378"/>
        <dbReference type="ChEBI" id="CHEBI:191211"/>
    </reaction>
    <physiologicalReaction direction="left-to-right" evidence="43">
        <dbReference type="Rhea" id="RHEA:71720"/>
    </physiologicalReaction>
</comment>
<comment type="catalytic activity">
    <reaction evidence="19">
        <text>glycyl-L-aspartate(out) + 2 H(+)(out) = glycyl-L-aspartate(in) + 2 H(+)(in)</text>
        <dbReference type="Rhea" id="RHEA:71687"/>
        <dbReference type="ChEBI" id="CHEBI:15378"/>
        <dbReference type="ChEBI" id="CHEBI:191204"/>
    </reaction>
    <physiologicalReaction direction="left-to-right" evidence="19">
        <dbReference type="Rhea" id="RHEA:71688"/>
    </physiologicalReaction>
    <physiologicalReaction direction="right-to-left" evidence="19">
        <dbReference type="Rhea" id="RHEA:71689"/>
    </physiologicalReaction>
</comment>
<evidence type="ECO:0000256" key="31">
    <source>
        <dbReference type="ARBA" id="ARBA00050377"/>
    </source>
</evidence>
<comment type="catalytic activity">
    <reaction evidence="30">
        <text>L-aspartyl-glycine(out) + 2 H(+)(out) = L-aspartyl-glycine(in) + 2 H(+)(in)</text>
        <dbReference type="Rhea" id="RHEA:71683"/>
        <dbReference type="ChEBI" id="CHEBI:15378"/>
        <dbReference type="ChEBI" id="CHEBI:191203"/>
    </reaction>
    <physiologicalReaction direction="left-to-right" evidence="30">
        <dbReference type="Rhea" id="RHEA:71684"/>
    </physiologicalReaction>
</comment>
<keyword evidence="9" id="KW-0653">Protein transport</keyword>
<evidence type="ECO:0000256" key="4">
    <source>
        <dbReference type="ARBA" id="ARBA00022448"/>
    </source>
</evidence>
<evidence type="ECO:0000256" key="9">
    <source>
        <dbReference type="ARBA" id="ARBA00022927"/>
    </source>
</evidence>
<comment type="catalytic activity">
    <reaction evidence="33">
        <text>N-acetyl-D-muramoyl-L-alanyl-D-isoglutamine(out) + 2 H(+)(out) = N-acetyl-D-muramoyl-L-alanyl-D-isoglutamine(in) + 2 H(+)(in)</text>
        <dbReference type="Rhea" id="RHEA:64408"/>
        <dbReference type="ChEBI" id="CHEBI:15378"/>
        <dbReference type="ChEBI" id="CHEBI:155830"/>
    </reaction>
</comment>
<evidence type="ECO:0000256" key="40">
    <source>
        <dbReference type="ARBA" id="ARBA00052105"/>
    </source>
</evidence>
<proteinExistence type="inferred from homology"/>
<comment type="catalytic activity">
    <reaction evidence="29">
        <text>L-alanyl-L-proline(out) + H(+)(out) = L-alanyl-L-proline(in) + H(+)(in)</text>
        <dbReference type="Rhea" id="RHEA:64420"/>
        <dbReference type="ChEBI" id="CHEBI:15378"/>
        <dbReference type="ChEBI" id="CHEBI:155848"/>
    </reaction>
    <physiologicalReaction direction="left-to-right" evidence="29">
        <dbReference type="Rhea" id="RHEA:64421"/>
    </physiologicalReaction>
</comment>
<evidence type="ECO:0000256" key="44">
    <source>
        <dbReference type="ARBA" id="ARBA00052590"/>
    </source>
</evidence>
<feature type="transmembrane region" description="Helical" evidence="47">
    <location>
        <begin position="360"/>
        <end position="381"/>
    </location>
</feature>
<evidence type="ECO:0000256" key="19">
    <source>
        <dbReference type="ARBA" id="ARBA00036347"/>
    </source>
</evidence>
<feature type="transmembrane region" description="Helical" evidence="47">
    <location>
        <begin position="130"/>
        <end position="155"/>
    </location>
</feature>
<feature type="transmembrane region" description="Helical" evidence="47">
    <location>
        <begin position="16"/>
        <end position="38"/>
    </location>
</feature>
<feature type="transmembrane region" description="Helical" evidence="47">
    <location>
        <begin position="167"/>
        <end position="191"/>
    </location>
</feature>
<keyword evidence="10 47" id="KW-1133">Transmembrane helix</keyword>
<comment type="catalytic activity">
    <reaction evidence="21">
        <text>glycyl-L-glutamine(out) + H(+)(out) = glycyl-L-glutamine(in) + H(+)(in)</text>
        <dbReference type="Rhea" id="RHEA:71671"/>
        <dbReference type="ChEBI" id="CHEBI:15378"/>
        <dbReference type="ChEBI" id="CHEBI:74392"/>
    </reaction>
    <physiologicalReaction direction="left-to-right" evidence="21">
        <dbReference type="Rhea" id="RHEA:71672"/>
    </physiologicalReaction>
    <physiologicalReaction direction="right-to-left" evidence="21">
        <dbReference type="Rhea" id="RHEA:71673"/>
    </physiologicalReaction>
</comment>
<comment type="catalytic activity">
    <reaction evidence="23">
        <text>glycylglycyl-L-isoleucine(out) + H(+)(out) = glycylglycyl-L-isoleucine(in) + H(+)(in)</text>
        <dbReference type="Rhea" id="RHEA:64436"/>
        <dbReference type="ChEBI" id="CHEBI:15378"/>
        <dbReference type="ChEBI" id="CHEBI:155850"/>
    </reaction>
    <physiologicalReaction direction="left-to-right" evidence="23">
        <dbReference type="Rhea" id="RHEA:64437"/>
    </physiologicalReaction>
</comment>
<dbReference type="Ensembl" id="ENSONIT00000062286.1">
    <property type="protein sequence ID" value="ENSONIP00000078860.1"/>
    <property type="gene ID" value="ENSONIG00000018326.2"/>
</dbReference>
<evidence type="ECO:0000256" key="25">
    <source>
        <dbReference type="ARBA" id="ARBA00041329"/>
    </source>
</evidence>
<keyword evidence="5" id="KW-1003">Cell membrane</keyword>
<evidence type="ECO:0000256" key="39">
    <source>
        <dbReference type="ARBA" id="ARBA00052040"/>
    </source>
</evidence>
<dbReference type="FunFam" id="1.20.1250.20:FF:000049">
    <property type="entry name" value="Solute carrier family 15 member 2"/>
    <property type="match status" value="1"/>
</dbReference>
<comment type="catalytic activity">
    <reaction evidence="32">
        <text>L-alanyl-L-valine(out) + H(+)(out) = L-alanyl-L-valine(in) + H(+)(in)</text>
        <dbReference type="Rhea" id="RHEA:72615"/>
        <dbReference type="ChEBI" id="CHEBI:15378"/>
        <dbReference type="ChEBI" id="CHEBI:192471"/>
    </reaction>
    <physiologicalReaction direction="left-to-right" evidence="32">
        <dbReference type="Rhea" id="RHEA:72616"/>
    </physiologicalReaction>
</comment>
<evidence type="ECO:0000256" key="38">
    <source>
        <dbReference type="ARBA" id="ARBA00051804"/>
    </source>
</evidence>
<comment type="catalytic activity">
    <reaction evidence="13">
        <text>glycyl-sarcosine(out) + H(+)(out) = glycyl-sarcosine(in) + H(+)(in)</text>
        <dbReference type="Rhea" id="RHEA:64396"/>
        <dbReference type="ChEBI" id="CHEBI:15378"/>
        <dbReference type="ChEBI" id="CHEBI:155838"/>
    </reaction>
    <physiologicalReaction direction="left-to-right" evidence="13">
        <dbReference type="Rhea" id="RHEA:64397"/>
    </physiologicalReaction>
</comment>
<feature type="transmembrane region" description="Helical" evidence="47">
    <location>
        <begin position="331"/>
        <end position="348"/>
    </location>
</feature>
<dbReference type="GO" id="GO:0015293">
    <property type="term" value="F:symporter activity"/>
    <property type="evidence" value="ECO:0007669"/>
    <property type="project" value="UniProtKB-KW"/>
</dbReference>
<evidence type="ECO:0000256" key="32">
    <source>
        <dbReference type="ARBA" id="ARBA00050390"/>
    </source>
</evidence>
<comment type="similarity">
    <text evidence="3 45">Belongs to the major facilitator superfamily. Proton-dependent oligopeptide transporter (POT/PTR) (TC 2.A.17) family.</text>
</comment>
<dbReference type="AlphaFoldDB" id="A0A669F0D3"/>
<comment type="catalytic activity">
    <reaction evidence="40">
        <text>L-leucyl-L-leucine(out) + H(+)(out) = L-leucyl-L-leucine(in) + H(+)(in)</text>
        <dbReference type="Rhea" id="RHEA:71715"/>
        <dbReference type="ChEBI" id="CHEBI:15378"/>
        <dbReference type="ChEBI" id="CHEBI:191208"/>
    </reaction>
    <physiologicalReaction direction="left-to-right" evidence="40">
        <dbReference type="Rhea" id="RHEA:71716"/>
    </physiologicalReaction>
</comment>
<feature type="transmembrane region" description="Helical" evidence="47">
    <location>
        <begin position="591"/>
        <end position="611"/>
    </location>
</feature>
<evidence type="ECO:0000256" key="2">
    <source>
        <dbReference type="ARBA" id="ARBA00004651"/>
    </source>
</evidence>
<feature type="transmembrane region" description="Helical" evidence="47">
    <location>
        <begin position="203"/>
        <end position="222"/>
    </location>
</feature>
<comment type="catalytic activity">
    <reaction evidence="34">
        <text>L-tyrosylglycine(out) + H(+)(out) = L-tyrosylglycine(in) + H(+)(in)</text>
        <dbReference type="Rhea" id="RHEA:71711"/>
        <dbReference type="ChEBI" id="CHEBI:15378"/>
        <dbReference type="ChEBI" id="CHEBI:191210"/>
    </reaction>
    <physiologicalReaction direction="left-to-right" evidence="34">
        <dbReference type="Rhea" id="RHEA:71712"/>
    </physiologicalReaction>
</comment>
<sequence>MAVEKIKKPKKRSTTIFGYPLSIFFIVVNEFCERFSYYGMRAVLVLYFKYFLKWDEDFATTIYHTFVALCYLTPILGAIVADSWLGKFKTIVYLSIVYAVGQVVMAVSAIQDITDANKDGTPDNMTLHVALSMVGLLLIALGTGGIKPCVAAFGGDQFEDHQEKQRSTFFSIFYLSINAGSLISTLITPILREIKYTQECYPLAFGVPAALMVVALIVFIVGSPMYIRNPPQGNIIVKVCKCIGFAVKNRFRHRSSQYPKREHWMDWAEEKYDKLLIAQVKMALKVLFLYIPLPMFWALFDQQGSRWTFQATTMNGNFATSLSSHQTVNPILILILVPIMDTLIYPLISKCFNFTPLRRITVGMFLAALAFVAAALLQIQIDKTLPDFPSSTEGQVKFINMVNRDLQIQADNQTISLKAFGANEDYLTFNNQFTLVLEPGQQYNVKLDNGTRNTMAIIQGSKLGFEKVKTLKVLNGFGSVLNVTVRDKVFNFTSNMSEYLSFMIKDDRGSSCIYTQELGFGSSYTLIIPSTFTFGEMCSENIKAVMDMEPNTVHMAWQIIQYFLMTSGEVVFSVTGLEFSYSQAPSNMKSVLQAGWLLTVAVGNIIVLIVAEAATLKDQWAEYILFASLLVLVCIIFAIMAYFYTYTDPTKIEAQFGEMEPEEKEKRKSFDMPRKGSAESHKEDRRSSDSSSDDECTKQTKI</sequence>
<dbReference type="GO" id="GO:0015031">
    <property type="term" value="P:protein transport"/>
    <property type="evidence" value="ECO:0007669"/>
    <property type="project" value="UniProtKB-KW"/>
</dbReference>
<evidence type="ECO:0000256" key="30">
    <source>
        <dbReference type="ARBA" id="ARBA00050357"/>
    </source>
</evidence>
<evidence type="ECO:0000256" key="3">
    <source>
        <dbReference type="ARBA" id="ARBA00005982"/>
    </source>
</evidence>
<reference evidence="49" key="1">
    <citation type="submission" date="2012-01" db="EMBL/GenBank/DDBJ databases">
        <title>The Genome Sequence of Oreochromis niloticus (Nile Tilapia).</title>
        <authorList>
            <consortium name="Broad Institute Genome Assembly Team"/>
            <consortium name="Broad Institute Sequencing Platform"/>
            <person name="Di Palma F."/>
            <person name="Johnson J."/>
            <person name="Lander E.S."/>
            <person name="Lindblad-Toh K."/>
        </authorList>
    </citation>
    <scope>NUCLEOTIDE SEQUENCE [LARGE SCALE GENOMIC DNA]</scope>
</reference>
<dbReference type="Proteomes" id="UP000005207">
    <property type="component" value="Linkage group LG23"/>
</dbReference>
<evidence type="ECO:0000256" key="36">
    <source>
        <dbReference type="ARBA" id="ARBA00051565"/>
    </source>
</evidence>
<keyword evidence="4 45" id="KW-0813">Transport</keyword>
<evidence type="ECO:0000256" key="34">
    <source>
        <dbReference type="ARBA" id="ARBA00051307"/>
    </source>
</evidence>
<evidence type="ECO:0000313" key="48">
    <source>
        <dbReference type="Ensembl" id="ENSONIP00000078860.1"/>
    </source>
</evidence>
<feature type="transmembrane region" description="Helical" evidence="47">
    <location>
        <begin position="91"/>
        <end position="110"/>
    </location>
</feature>
<evidence type="ECO:0000256" key="45">
    <source>
        <dbReference type="RuleBase" id="RU003755"/>
    </source>
</evidence>
<feature type="region of interest" description="Disordered" evidence="46">
    <location>
        <begin position="657"/>
        <end position="702"/>
    </location>
</feature>
<keyword evidence="6 45" id="KW-0812">Transmembrane</keyword>
<comment type="catalytic activity">
    <reaction evidence="16">
        <text>glycyl-L-leucine(out) + H(+)(out) = glycyl-L-leucine(in) + H(+)(in)</text>
        <dbReference type="Rhea" id="RHEA:71675"/>
        <dbReference type="ChEBI" id="CHEBI:15378"/>
        <dbReference type="ChEBI" id="CHEBI:143163"/>
    </reaction>
    <physiologicalReaction direction="left-to-right" evidence="16">
        <dbReference type="Rhea" id="RHEA:71676"/>
    </physiologicalReaction>
</comment>
<evidence type="ECO:0000256" key="20">
    <source>
        <dbReference type="ARBA" id="ARBA00036515"/>
    </source>
</evidence>
<evidence type="ECO:0000256" key="8">
    <source>
        <dbReference type="ARBA" id="ARBA00022856"/>
    </source>
</evidence>
<comment type="catalytic activity">
    <reaction evidence="17">
        <text>glycyl-L-glutamate(out) + 2 H(+)(out) = glycyl-L-glutamate(in) + 2 H(+)(in)</text>
        <dbReference type="Rhea" id="RHEA:71691"/>
        <dbReference type="ChEBI" id="CHEBI:15378"/>
        <dbReference type="ChEBI" id="CHEBI:73784"/>
    </reaction>
    <physiologicalReaction direction="left-to-right" evidence="17">
        <dbReference type="Rhea" id="RHEA:71692"/>
    </physiologicalReaction>
</comment>
<comment type="catalytic activity">
    <reaction evidence="39">
        <text>N(alpha)-formyl-L-methionyl-L-leucyl-L-phenylalanine(out) + 2 H(+)(out) = N(alpha)-formyl-L-methionyl-L-leucyl-L-phenylalanine(in) + 2 H(+)(in)</text>
        <dbReference type="Rhea" id="RHEA:75399"/>
        <dbReference type="ChEBI" id="CHEBI:15378"/>
        <dbReference type="ChEBI" id="CHEBI:194314"/>
    </reaction>
</comment>
<protein>
    <recommendedName>
        <fullName evidence="24">Solute carrier family 15 member 1</fullName>
    </recommendedName>
    <alternativeName>
        <fullName evidence="27">Intestinal H(+)/peptide cotransporter</fullName>
    </alternativeName>
    <alternativeName>
        <fullName evidence="25">Oligopeptide transporter, small intestine isoform</fullName>
    </alternativeName>
    <alternativeName>
        <fullName evidence="26">Peptide transporter 1</fullName>
    </alternativeName>
</protein>
<evidence type="ECO:0000256" key="22">
    <source>
        <dbReference type="ARBA" id="ARBA00036857"/>
    </source>
</evidence>
<evidence type="ECO:0000256" key="10">
    <source>
        <dbReference type="ARBA" id="ARBA00022989"/>
    </source>
</evidence>
<comment type="catalytic activity">
    <reaction evidence="18">
        <text>glycylglycyl-L-proline(out) + H(+)(out) = glycylglycyl-L-proline(in) + H(+)(in)</text>
        <dbReference type="Rhea" id="RHEA:64440"/>
        <dbReference type="ChEBI" id="CHEBI:15378"/>
        <dbReference type="ChEBI" id="CHEBI:155851"/>
    </reaction>
    <physiologicalReaction direction="left-to-right" evidence="18">
        <dbReference type="Rhea" id="RHEA:64441"/>
    </physiologicalReaction>
</comment>
<comment type="catalytic activity">
    <reaction evidence="15">
        <text>carnosine(out) + H(+)(out) = carnosine(in) + H(+)(in)</text>
        <dbReference type="Rhea" id="RHEA:64404"/>
        <dbReference type="ChEBI" id="CHEBI:15378"/>
        <dbReference type="ChEBI" id="CHEBI:57485"/>
    </reaction>
    <physiologicalReaction direction="left-to-right" evidence="15">
        <dbReference type="Rhea" id="RHEA:64405"/>
    </physiologicalReaction>
</comment>
<evidence type="ECO:0000256" key="5">
    <source>
        <dbReference type="ARBA" id="ARBA00022475"/>
    </source>
</evidence>
<evidence type="ECO:0000256" key="14">
    <source>
        <dbReference type="ARBA" id="ARBA00023522"/>
    </source>
</evidence>
<dbReference type="SUPFAM" id="SSF103473">
    <property type="entry name" value="MFS general substrate transporter"/>
    <property type="match status" value="1"/>
</dbReference>
<comment type="catalytic activity">
    <reaction evidence="38">
        <text>L-phenylalanyl-L-phenylalanine(out) + H(+)(out) = L-phenylalanyl-L-phenylalanine(in) + H(+)(in)</text>
        <dbReference type="Rhea" id="RHEA:71707"/>
        <dbReference type="ChEBI" id="CHEBI:15378"/>
        <dbReference type="ChEBI" id="CHEBI:191205"/>
    </reaction>
    <physiologicalReaction direction="left-to-right" evidence="38">
        <dbReference type="Rhea" id="RHEA:71708"/>
    </physiologicalReaction>
</comment>
<dbReference type="InterPro" id="IPR018456">
    <property type="entry name" value="PTR2_symporter_CS"/>
</dbReference>
<feature type="transmembrane region" description="Helical" evidence="47">
    <location>
        <begin position="58"/>
        <end position="79"/>
    </location>
</feature>
<evidence type="ECO:0000256" key="26">
    <source>
        <dbReference type="ARBA" id="ARBA00042837"/>
    </source>
</evidence>
<evidence type="ECO:0000256" key="15">
    <source>
        <dbReference type="ARBA" id="ARBA00034998"/>
    </source>
</evidence>
<accession>A0A669F0D3</accession>
<evidence type="ECO:0000256" key="46">
    <source>
        <dbReference type="SAM" id="MobiDB-lite"/>
    </source>
</evidence>
<dbReference type="InterPro" id="IPR000109">
    <property type="entry name" value="POT_fam"/>
</dbReference>
<evidence type="ECO:0000256" key="6">
    <source>
        <dbReference type="ARBA" id="ARBA00022692"/>
    </source>
</evidence>
<evidence type="ECO:0000256" key="29">
    <source>
        <dbReference type="ARBA" id="ARBA00050347"/>
    </source>
</evidence>
<keyword evidence="12" id="KW-0325">Glycoprotein</keyword>
<reference evidence="48" key="3">
    <citation type="submission" date="2025-09" db="UniProtKB">
        <authorList>
            <consortium name="Ensembl"/>
        </authorList>
    </citation>
    <scope>IDENTIFICATION</scope>
</reference>
<comment type="subcellular location">
    <subcellularLocation>
        <location evidence="1">Apical cell membrane</location>
    </subcellularLocation>
    <subcellularLocation>
        <location evidence="2">Cell membrane</location>
        <topology evidence="2">Multi-pass membrane protein</topology>
    </subcellularLocation>
    <subcellularLocation>
        <location evidence="45">Membrane</location>
        <topology evidence="45">Multi-pass membrane protein</topology>
    </subcellularLocation>
</comment>
<evidence type="ECO:0000256" key="13">
    <source>
        <dbReference type="ARBA" id="ARBA00023494"/>
    </source>
</evidence>
<dbReference type="GO" id="GO:0006857">
    <property type="term" value="P:oligopeptide transport"/>
    <property type="evidence" value="ECO:0007669"/>
    <property type="project" value="InterPro"/>
</dbReference>
<evidence type="ECO:0000256" key="18">
    <source>
        <dbReference type="ARBA" id="ARBA00036337"/>
    </source>
</evidence>
<dbReference type="PROSITE" id="PS01022">
    <property type="entry name" value="PTR2_1"/>
    <property type="match status" value="1"/>
</dbReference>
<evidence type="ECO:0000256" key="7">
    <source>
        <dbReference type="ARBA" id="ARBA00022847"/>
    </source>
</evidence>
<organism evidence="48 49">
    <name type="scientific">Oreochromis niloticus</name>
    <name type="common">Nile tilapia</name>
    <name type="synonym">Tilapia nilotica</name>
    <dbReference type="NCBI Taxonomy" id="8128"/>
    <lineage>
        <taxon>Eukaryota</taxon>
        <taxon>Metazoa</taxon>
        <taxon>Chordata</taxon>
        <taxon>Craniata</taxon>
        <taxon>Vertebrata</taxon>
        <taxon>Euteleostomi</taxon>
        <taxon>Actinopterygii</taxon>
        <taxon>Neopterygii</taxon>
        <taxon>Teleostei</taxon>
        <taxon>Neoteleostei</taxon>
        <taxon>Acanthomorphata</taxon>
        <taxon>Ovalentaria</taxon>
        <taxon>Cichlomorphae</taxon>
        <taxon>Cichliformes</taxon>
        <taxon>Cichlidae</taxon>
        <taxon>African cichlids</taxon>
        <taxon>Pseudocrenilabrinae</taxon>
        <taxon>Oreochromini</taxon>
        <taxon>Oreochromis</taxon>
    </lineage>
</organism>
<evidence type="ECO:0000256" key="35">
    <source>
        <dbReference type="ARBA" id="ARBA00051459"/>
    </source>
</evidence>
<comment type="catalytic activity">
    <reaction evidence="37">
        <text>L-alanyl-L-prolylglycine(out) + H(+)(out) = L-alanyl-L-prolylglycine(in) + H(+)(in)</text>
        <dbReference type="Rhea" id="RHEA:64432"/>
        <dbReference type="ChEBI" id="CHEBI:15378"/>
        <dbReference type="ChEBI" id="CHEBI:155849"/>
    </reaction>
    <physiologicalReaction direction="left-to-right" evidence="37">
        <dbReference type="Rhea" id="RHEA:64433"/>
    </physiologicalReaction>
</comment>
<evidence type="ECO:0000256" key="27">
    <source>
        <dbReference type="ARBA" id="ARBA00043099"/>
    </source>
</evidence>
<reference evidence="48" key="2">
    <citation type="submission" date="2025-08" db="UniProtKB">
        <authorList>
            <consortium name="Ensembl"/>
        </authorList>
    </citation>
    <scope>IDENTIFICATION</scope>
</reference>
<evidence type="ECO:0000256" key="42">
    <source>
        <dbReference type="ARBA" id="ARBA00052370"/>
    </source>
</evidence>
<feature type="transmembrane region" description="Helical" evidence="47">
    <location>
        <begin position="559"/>
        <end position="579"/>
    </location>
</feature>
<feature type="transmembrane region" description="Helical" evidence="47">
    <location>
        <begin position="623"/>
        <end position="644"/>
    </location>
</feature>
<evidence type="ECO:0000256" key="11">
    <source>
        <dbReference type="ARBA" id="ARBA00023136"/>
    </source>
</evidence>
<comment type="catalytic activity">
    <reaction evidence="22">
        <text>an L-amino acid tripeptide(out) + H(+)(out) = an L-amino acid tripeptide(in) + H(+)(in)</text>
        <dbReference type="Rhea" id="RHEA:64400"/>
        <dbReference type="ChEBI" id="CHEBI:15378"/>
        <dbReference type="ChEBI" id="CHEBI:155837"/>
    </reaction>
    <physiologicalReaction direction="left-to-right" evidence="22">
        <dbReference type="Rhea" id="RHEA:64401"/>
    </physiologicalReaction>
</comment>
<comment type="catalytic activity">
    <reaction evidence="42">
        <text>L-alanyl-L-aspartate(out) + 2 H(+)(out) = L-alanyl-L-aspartate(in) + 2 H(+)(in)</text>
        <dbReference type="Rhea" id="RHEA:71695"/>
        <dbReference type="ChEBI" id="CHEBI:15378"/>
        <dbReference type="ChEBI" id="CHEBI:74363"/>
    </reaction>
    <physiologicalReaction direction="left-to-right" evidence="42">
        <dbReference type="Rhea" id="RHEA:71696"/>
    </physiologicalReaction>
</comment>
<comment type="catalytic activity">
    <reaction evidence="14">
        <text>a dipeptide(out) + H(+)(out) = a dipeptide(in) + H(+)(in)</text>
        <dbReference type="Rhea" id="RHEA:64392"/>
        <dbReference type="ChEBI" id="CHEBI:15378"/>
        <dbReference type="ChEBI" id="CHEBI:90799"/>
    </reaction>
    <physiologicalReaction direction="left-to-right" evidence="14">
        <dbReference type="Rhea" id="RHEA:64393"/>
    </physiologicalReaction>
</comment>
<evidence type="ECO:0000256" key="33">
    <source>
        <dbReference type="ARBA" id="ARBA00050915"/>
    </source>
</evidence>
<evidence type="ECO:0000256" key="1">
    <source>
        <dbReference type="ARBA" id="ARBA00004221"/>
    </source>
</evidence>
<comment type="catalytic activity">
    <reaction evidence="31">
        <text>L-lysyl-glycine(out) + H(+)(out) = L-lysyl-glycine(in) + H(+)(in)</text>
        <dbReference type="Rhea" id="RHEA:71679"/>
        <dbReference type="ChEBI" id="CHEBI:15378"/>
        <dbReference type="ChEBI" id="CHEBI:191202"/>
    </reaction>
    <physiologicalReaction direction="left-to-right" evidence="31">
        <dbReference type="Rhea" id="RHEA:71680"/>
    </physiologicalReaction>
    <physiologicalReaction direction="right-to-left" evidence="31">
        <dbReference type="Rhea" id="RHEA:71681"/>
    </physiologicalReaction>
</comment>
<evidence type="ECO:0000256" key="28">
    <source>
        <dbReference type="ARBA" id="ARBA00045775"/>
    </source>
</evidence>
<dbReference type="Pfam" id="PF00854">
    <property type="entry name" value="PTR2"/>
    <property type="match status" value="2"/>
</dbReference>
<dbReference type="GO" id="GO:0016324">
    <property type="term" value="C:apical plasma membrane"/>
    <property type="evidence" value="ECO:0007669"/>
    <property type="project" value="UniProtKB-SubCell"/>
</dbReference>
<dbReference type="FunFam" id="1.20.1250.20:FF:000205">
    <property type="entry name" value="Solute carrier family 15 oligopeptide transporter member 1"/>
    <property type="match status" value="1"/>
</dbReference>
<dbReference type="GeneTree" id="ENSGT00940000155995"/>
<dbReference type="PROSITE" id="PS01023">
    <property type="entry name" value="PTR2_2"/>
    <property type="match status" value="1"/>
</dbReference>
<evidence type="ECO:0000256" key="23">
    <source>
        <dbReference type="ARBA" id="ARBA00036905"/>
    </source>
</evidence>
<keyword evidence="49" id="KW-1185">Reference proteome</keyword>
<dbReference type="PANTHER" id="PTHR11654">
    <property type="entry name" value="OLIGOPEPTIDE TRANSPORTER-RELATED"/>
    <property type="match status" value="1"/>
</dbReference>
<evidence type="ECO:0000256" key="47">
    <source>
        <dbReference type="SAM" id="Phobius"/>
    </source>
</evidence>
<comment type="catalytic activity">
    <reaction evidence="36">
        <text>L-alanyl-L-lysine(out) + H(+)(out) = L-alanyl-L-lysine(in) + H(+)(in)</text>
        <dbReference type="Rhea" id="RHEA:72611"/>
        <dbReference type="ChEBI" id="CHEBI:15378"/>
        <dbReference type="ChEBI" id="CHEBI:192470"/>
    </reaction>
    <physiologicalReaction direction="left-to-right" evidence="36">
        <dbReference type="Rhea" id="RHEA:72612"/>
    </physiologicalReaction>
</comment>
<evidence type="ECO:0000256" key="24">
    <source>
        <dbReference type="ARBA" id="ARBA00041093"/>
    </source>
</evidence>
<evidence type="ECO:0000256" key="43">
    <source>
        <dbReference type="ARBA" id="ARBA00052549"/>
    </source>
</evidence>
<dbReference type="InterPro" id="IPR036259">
    <property type="entry name" value="MFS_trans_sf"/>
</dbReference>
<evidence type="ECO:0000256" key="21">
    <source>
        <dbReference type="ARBA" id="ARBA00036681"/>
    </source>
</evidence>
<name>A0A669F0D3_ORENI</name>
<keyword evidence="11 47" id="KW-0472">Membrane</keyword>
<evidence type="ECO:0000256" key="12">
    <source>
        <dbReference type="ARBA" id="ARBA00023180"/>
    </source>
</evidence>
<comment type="catalytic activity">
    <reaction evidence="20">
        <text>glycyl-L-proline(out) + H(+)(out) = glycyl-L-proline(in) + H(+)(in)</text>
        <dbReference type="Rhea" id="RHEA:64428"/>
        <dbReference type="ChEBI" id="CHEBI:15378"/>
        <dbReference type="ChEBI" id="CHEBI:73779"/>
    </reaction>
    <physiologicalReaction direction="left-to-right" evidence="20">
        <dbReference type="Rhea" id="RHEA:64429"/>
    </physiologicalReaction>
</comment>
<evidence type="ECO:0000313" key="49">
    <source>
        <dbReference type="Proteomes" id="UP000005207"/>
    </source>
</evidence>
<evidence type="ECO:0000256" key="37">
    <source>
        <dbReference type="ARBA" id="ARBA00051580"/>
    </source>
</evidence>
<comment type="function">
    <text evidence="28">Electrogenic proton-coupled amino-acid transporter that transports oligopeptides of 2 to 4 amino acids with a preference for dipeptides. Transports neutral and monovalently charged peptides with a proton to peptide stoichiometry of 1:1 or 2:1. Primarily responsible for the absorption of dietary di- and tripeptides from the small intestinal lumen. Mediates transepithelial transport of muramyl and N-formylated bacterial dipeptides contributing to recognition of pathogenic bacteria by the mucosal immune system.</text>
</comment>
<dbReference type="Gene3D" id="1.20.1250.20">
    <property type="entry name" value="MFS general substrate transporter like domains"/>
    <property type="match status" value="2"/>
</dbReference>
<feature type="compositionally biased region" description="Basic and acidic residues" evidence="46">
    <location>
        <begin position="663"/>
        <end position="688"/>
    </location>
</feature>
<evidence type="ECO:0000256" key="41">
    <source>
        <dbReference type="ARBA" id="ARBA00052153"/>
    </source>
</evidence>
<evidence type="ECO:0000256" key="17">
    <source>
        <dbReference type="ARBA" id="ARBA00036064"/>
    </source>
</evidence>
<keyword evidence="7" id="KW-0769">Symport</keyword>
<comment type="catalytic activity">
    <reaction evidence="41">
        <text>L-leucyl-L-proline(out) + H(+)(out) = L-leucyl-L-proline(in) + H(+)(in)</text>
        <dbReference type="Rhea" id="RHEA:64424"/>
        <dbReference type="ChEBI" id="CHEBI:15378"/>
        <dbReference type="ChEBI" id="CHEBI:155847"/>
    </reaction>
    <physiologicalReaction direction="left-to-right" evidence="41">
        <dbReference type="Rhea" id="RHEA:64425"/>
    </physiologicalReaction>
</comment>
<comment type="catalytic activity">
    <reaction evidence="35">
        <text>L-phenylalanyl-L-leucine(out) + H(+)(out) = L-phenylalanyl-L-leucine(in) + H(+)(in)</text>
        <dbReference type="Rhea" id="RHEA:71699"/>
        <dbReference type="ChEBI" id="CHEBI:15378"/>
        <dbReference type="ChEBI" id="CHEBI:190710"/>
    </reaction>
    <physiologicalReaction direction="left-to-right" evidence="35">
        <dbReference type="Rhea" id="RHEA:71700"/>
    </physiologicalReaction>
</comment>
<keyword evidence="8" id="KW-0571">Peptide transport</keyword>